<sequence length="154" mass="16099">MDTAPTYLVVIDDSAESRVALRFAALRAGHVGAKVAMIHVIPTPEFMQWGAVQEAMEAEARAEADKLLSAVADEAEALSGTRPRAIVLNGDAAPTIFDHVRGDPSVRALVLGAAPKGTPGPLIGYFTGERAGQLPCVVMLVPGGLAQDRLESLT</sequence>
<protein>
    <submittedName>
        <fullName evidence="2">Universal stress protein</fullName>
    </submittedName>
</protein>
<dbReference type="CDD" id="cd00293">
    <property type="entry name" value="USP-like"/>
    <property type="match status" value="1"/>
</dbReference>
<reference evidence="2 3" key="1">
    <citation type="submission" date="2019-09" db="EMBL/GenBank/DDBJ databases">
        <title>Polymorphobacter sp. isolated from a lake in China.</title>
        <authorList>
            <person name="Liu Z."/>
        </authorList>
    </citation>
    <scope>NUCLEOTIDE SEQUENCE [LARGE SCALE GENOMIC DNA]</scope>
    <source>
        <strain evidence="2 3">D40P</strain>
    </source>
</reference>
<accession>A0A7C9GQW5</accession>
<keyword evidence="3" id="KW-1185">Reference proteome</keyword>
<organism evidence="2 3">
    <name type="scientific">Sandarakinorhabdus fusca</name>
    <dbReference type="NCBI Taxonomy" id="1439888"/>
    <lineage>
        <taxon>Bacteria</taxon>
        <taxon>Pseudomonadati</taxon>
        <taxon>Pseudomonadota</taxon>
        <taxon>Alphaproteobacteria</taxon>
        <taxon>Sphingomonadales</taxon>
        <taxon>Sphingosinicellaceae</taxon>
        <taxon>Sandarakinorhabdus</taxon>
    </lineage>
</organism>
<dbReference type="OrthoDB" id="9813682at2"/>
<evidence type="ECO:0000259" key="1">
    <source>
        <dbReference type="Pfam" id="PF00582"/>
    </source>
</evidence>
<proteinExistence type="predicted"/>
<dbReference type="RefSeq" id="WP_152578503.1">
    <property type="nucleotide sequence ID" value="NZ_JAATJI010000001.1"/>
</dbReference>
<dbReference type="Pfam" id="PF00582">
    <property type="entry name" value="Usp"/>
    <property type="match status" value="1"/>
</dbReference>
<evidence type="ECO:0000313" key="2">
    <source>
        <dbReference type="EMBL" id="MQT18053.1"/>
    </source>
</evidence>
<dbReference type="AlphaFoldDB" id="A0A7C9GQW5"/>
<gene>
    <name evidence="2" type="ORF">F3168_12380</name>
</gene>
<evidence type="ECO:0000313" key="3">
    <source>
        <dbReference type="Proteomes" id="UP000481327"/>
    </source>
</evidence>
<comment type="caution">
    <text evidence="2">The sequence shown here is derived from an EMBL/GenBank/DDBJ whole genome shotgun (WGS) entry which is preliminary data.</text>
</comment>
<dbReference type="EMBL" id="WIOL01000004">
    <property type="protein sequence ID" value="MQT18053.1"/>
    <property type="molecule type" value="Genomic_DNA"/>
</dbReference>
<dbReference type="SUPFAM" id="SSF52402">
    <property type="entry name" value="Adenine nucleotide alpha hydrolases-like"/>
    <property type="match status" value="1"/>
</dbReference>
<feature type="domain" description="UspA" evidence="1">
    <location>
        <begin position="8"/>
        <end position="142"/>
    </location>
</feature>
<name>A0A7C9GQW5_9SPHN</name>
<dbReference type="Proteomes" id="UP000481327">
    <property type="component" value="Unassembled WGS sequence"/>
</dbReference>
<dbReference type="Gene3D" id="3.40.50.12370">
    <property type="match status" value="1"/>
</dbReference>
<dbReference type="InterPro" id="IPR006016">
    <property type="entry name" value="UspA"/>
</dbReference>